<evidence type="ECO:0000313" key="2">
    <source>
        <dbReference type="EMBL" id="CAI6353679.1"/>
    </source>
</evidence>
<name>A0AAV0WD29_9HEMI</name>
<reference evidence="2 3" key="1">
    <citation type="submission" date="2023-01" db="EMBL/GenBank/DDBJ databases">
        <authorList>
            <person name="Whitehead M."/>
        </authorList>
    </citation>
    <scope>NUCLEOTIDE SEQUENCE [LARGE SCALE GENOMIC DNA]</scope>
</reference>
<evidence type="ECO:0000313" key="3">
    <source>
        <dbReference type="Proteomes" id="UP001160148"/>
    </source>
</evidence>
<evidence type="ECO:0000256" key="1">
    <source>
        <dbReference type="SAM" id="MobiDB-lite"/>
    </source>
</evidence>
<organism evidence="2 3">
    <name type="scientific">Macrosiphum euphorbiae</name>
    <name type="common">potato aphid</name>
    <dbReference type="NCBI Taxonomy" id="13131"/>
    <lineage>
        <taxon>Eukaryota</taxon>
        <taxon>Metazoa</taxon>
        <taxon>Ecdysozoa</taxon>
        <taxon>Arthropoda</taxon>
        <taxon>Hexapoda</taxon>
        <taxon>Insecta</taxon>
        <taxon>Pterygota</taxon>
        <taxon>Neoptera</taxon>
        <taxon>Paraneoptera</taxon>
        <taxon>Hemiptera</taxon>
        <taxon>Sternorrhyncha</taxon>
        <taxon>Aphidomorpha</taxon>
        <taxon>Aphidoidea</taxon>
        <taxon>Aphididae</taxon>
        <taxon>Macrosiphini</taxon>
        <taxon>Macrosiphum</taxon>
    </lineage>
</organism>
<proteinExistence type="predicted"/>
<sequence length="125" mass="14115">MRYNMQRSQVEMHAYELPPPPSSSLHCYALRRANTTTGVALTLYNTLSYYYVYDGRLLIRETDVWGGGPLLDGDGSTGAQEAGTRRDAVTPPIAAAAGDGNSTATTNRRRRRRHRHHHRRLHHFP</sequence>
<protein>
    <submittedName>
        <fullName evidence="2">Uncharacterized protein</fullName>
    </submittedName>
</protein>
<dbReference type="AlphaFoldDB" id="A0AAV0WD29"/>
<comment type="caution">
    <text evidence="2">The sequence shown here is derived from an EMBL/GenBank/DDBJ whole genome shotgun (WGS) entry which is preliminary data.</text>
</comment>
<feature type="region of interest" description="Disordered" evidence="1">
    <location>
        <begin position="69"/>
        <end position="125"/>
    </location>
</feature>
<accession>A0AAV0WD29</accession>
<feature type="compositionally biased region" description="Basic residues" evidence="1">
    <location>
        <begin position="107"/>
        <end position="125"/>
    </location>
</feature>
<dbReference type="EMBL" id="CARXXK010000002">
    <property type="protein sequence ID" value="CAI6353679.1"/>
    <property type="molecule type" value="Genomic_DNA"/>
</dbReference>
<keyword evidence="3" id="KW-1185">Reference proteome</keyword>
<gene>
    <name evidence="2" type="ORF">MEUPH1_LOCUS9773</name>
</gene>
<dbReference type="Proteomes" id="UP001160148">
    <property type="component" value="Unassembled WGS sequence"/>
</dbReference>